<proteinExistence type="predicted"/>
<evidence type="ECO:0000313" key="2">
    <source>
        <dbReference type="Proteomes" id="UP001596303"/>
    </source>
</evidence>
<reference evidence="2" key="1">
    <citation type="journal article" date="2019" name="Int. J. Syst. Evol. Microbiol.">
        <title>The Global Catalogue of Microorganisms (GCM) 10K type strain sequencing project: providing services to taxonomists for standard genome sequencing and annotation.</title>
        <authorList>
            <consortium name="The Broad Institute Genomics Platform"/>
            <consortium name="The Broad Institute Genome Sequencing Center for Infectious Disease"/>
            <person name="Wu L."/>
            <person name="Ma J."/>
        </authorList>
    </citation>
    <scope>NUCLEOTIDE SEQUENCE [LARGE SCALE GENOMIC DNA]</scope>
    <source>
        <strain evidence="2">CGMCC-1.15741</strain>
    </source>
</reference>
<organism evidence="1 2">
    <name type="scientific">Ponticaulis profundi</name>
    <dbReference type="NCBI Taxonomy" id="2665222"/>
    <lineage>
        <taxon>Bacteria</taxon>
        <taxon>Pseudomonadati</taxon>
        <taxon>Pseudomonadota</taxon>
        <taxon>Alphaproteobacteria</taxon>
        <taxon>Hyphomonadales</taxon>
        <taxon>Hyphomonadaceae</taxon>
        <taxon>Ponticaulis</taxon>
    </lineage>
</organism>
<dbReference type="CDD" id="cd07067">
    <property type="entry name" value="HP_PGM_like"/>
    <property type="match status" value="1"/>
</dbReference>
<dbReference type="RefSeq" id="WP_377381515.1">
    <property type="nucleotide sequence ID" value="NZ_JBHSSW010000066.1"/>
</dbReference>
<dbReference type="InterPro" id="IPR050275">
    <property type="entry name" value="PGM_Phosphatase"/>
</dbReference>
<dbReference type="PANTHER" id="PTHR48100:SF1">
    <property type="entry name" value="HISTIDINE PHOSPHATASE FAMILY PROTEIN-RELATED"/>
    <property type="match status" value="1"/>
</dbReference>
<accession>A0ABW1SEB2</accession>
<dbReference type="PANTHER" id="PTHR48100">
    <property type="entry name" value="BROAD-SPECIFICITY PHOSPHATASE YOR283W-RELATED"/>
    <property type="match status" value="1"/>
</dbReference>
<name>A0ABW1SEB2_9PROT</name>
<sequence>MVFLPGTTGRRRIYLMRHGHVDYFSKEVVDSKDPRLARLTPQGIAQAQAAGEALSDIGFDIAISSGLRRTRETAEHVLNRQNVSAAQLEHDPRLEELHSGQYIEFESREQLAATMTFQFENAHEPNASFFDGGERFDVALERSVEAIRDLLSRPNWATALVVAHEGINRILLSWMCHADLNASASFEQDTGCINILDFDLIPDGDSNKIERRIIKSINLTPENYLKHGMNLRSLEAIFHRED</sequence>
<evidence type="ECO:0000313" key="1">
    <source>
        <dbReference type="EMBL" id="MFC6199905.1"/>
    </source>
</evidence>
<dbReference type="InterPro" id="IPR029033">
    <property type="entry name" value="His_PPase_superfam"/>
</dbReference>
<dbReference type="Gene3D" id="3.40.50.1240">
    <property type="entry name" value="Phosphoglycerate mutase-like"/>
    <property type="match status" value="1"/>
</dbReference>
<comment type="caution">
    <text evidence="1">The sequence shown here is derived from an EMBL/GenBank/DDBJ whole genome shotgun (WGS) entry which is preliminary data.</text>
</comment>
<dbReference type="InterPro" id="IPR013078">
    <property type="entry name" value="His_Pase_superF_clade-1"/>
</dbReference>
<dbReference type="Proteomes" id="UP001596303">
    <property type="component" value="Unassembled WGS sequence"/>
</dbReference>
<keyword evidence="2" id="KW-1185">Reference proteome</keyword>
<dbReference type="SMART" id="SM00855">
    <property type="entry name" value="PGAM"/>
    <property type="match status" value="1"/>
</dbReference>
<dbReference type="Pfam" id="PF00300">
    <property type="entry name" value="His_Phos_1"/>
    <property type="match status" value="1"/>
</dbReference>
<dbReference type="EMBL" id="JBHSSW010000066">
    <property type="protein sequence ID" value="MFC6199905.1"/>
    <property type="molecule type" value="Genomic_DNA"/>
</dbReference>
<dbReference type="SUPFAM" id="SSF53254">
    <property type="entry name" value="Phosphoglycerate mutase-like"/>
    <property type="match status" value="1"/>
</dbReference>
<gene>
    <name evidence="1" type="ORF">ACFQDM_17665</name>
</gene>
<protein>
    <submittedName>
        <fullName evidence="1">Histidine phosphatase family protein</fullName>
    </submittedName>
</protein>